<dbReference type="InterPro" id="IPR051002">
    <property type="entry name" value="UBA_autophagy_assoc_protein"/>
</dbReference>
<evidence type="ECO:0000259" key="2">
    <source>
        <dbReference type="Pfam" id="PF17751"/>
    </source>
</evidence>
<dbReference type="InterPro" id="IPR041611">
    <property type="entry name" value="SKICH"/>
</dbReference>
<feature type="domain" description="SKICH" evidence="2">
    <location>
        <begin position="19"/>
        <end position="122"/>
    </location>
</feature>
<dbReference type="PANTHER" id="PTHR31915">
    <property type="entry name" value="SKICH DOMAIN-CONTAINING PROTEIN"/>
    <property type="match status" value="1"/>
</dbReference>
<sequence length="163" mass="18213">MDSCAKTPETPSNLIFSQVVFIDIPHSYPPAAPLTCCYTVTAAFQPSNKDWVGIFRVGWSKTRDYHTFVWVDSSQDGTGHQSEIRQAVFNDYYLPKDEIEFYQFCYVDGAGQVRGASTPFCFRKSVEQNTESSPDDNLLVVTTQVSSGRDGSRTELCLVGERG</sequence>
<protein>
    <submittedName>
        <fullName evidence="3">Nuclear domain 10 protein 52</fullName>
    </submittedName>
</protein>
<keyword evidence="1" id="KW-0175">Coiled coil</keyword>
<dbReference type="EMBL" id="DQ481666">
    <property type="protein sequence ID" value="ABF22421.1"/>
    <property type="molecule type" value="Genomic_DNA"/>
</dbReference>
<proteinExistence type="predicted"/>
<accession>Q1KKX3</accession>
<dbReference type="Pfam" id="PF17751">
    <property type="entry name" value="SKICH"/>
    <property type="match status" value="1"/>
</dbReference>
<dbReference type="Gene3D" id="2.60.40.2840">
    <property type="match status" value="1"/>
</dbReference>
<dbReference type="PANTHER" id="PTHR31915:SF10">
    <property type="entry name" value="CALCIUM-BINDING AND COILED-COIL DOMAIN 2"/>
    <property type="match status" value="1"/>
</dbReference>
<evidence type="ECO:0000313" key="3">
    <source>
        <dbReference type="EMBL" id="ABF22421.1"/>
    </source>
</evidence>
<gene>
    <name evidence="3" type="primary">Ndp52</name>
</gene>
<reference evidence="3" key="1">
    <citation type="journal article" date="2006" name="Proc. Natl. Acad. Sci. U.S.A.">
        <title>Highly conserved syntenic blocks at the vertebrate Hox loci and conserved regulatory elements within and outside Hox gene clusters.</title>
        <authorList>
            <person name="Lee A.P."/>
            <person name="Koh E.G."/>
            <person name="Tay A."/>
            <person name="Brenner S."/>
            <person name="Venkatesh B."/>
        </authorList>
    </citation>
    <scope>NUCLEOTIDE SEQUENCE</scope>
</reference>
<name>Q1KKX3_TAKRU</name>
<evidence type="ECO:0000256" key="1">
    <source>
        <dbReference type="ARBA" id="ARBA00023054"/>
    </source>
</evidence>
<dbReference type="AlphaFoldDB" id="Q1KKX3"/>
<organism evidence="3">
    <name type="scientific">Takifugu rubripes</name>
    <name type="common">Japanese pufferfish</name>
    <name type="synonym">Fugu rubripes</name>
    <dbReference type="NCBI Taxonomy" id="31033"/>
    <lineage>
        <taxon>Eukaryota</taxon>
        <taxon>Metazoa</taxon>
        <taxon>Chordata</taxon>
        <taxon>Craniata</taxon>
        <taxon>Vertebrata</taxon>
        <taxon>Euteleostomi</taxon>
        <taxon>Actinopterygii</taxon>
        <taxon>Neopterygii</taxon>
        <taxon>Teleostei</taxon>
        <taxon>Neoteleostei</taxon>
        <taxon>Acanthomorphata</taxon>
        <taxon>Eupercaria</taxon>
        <taxon>Tetraodontiformes</taxon>
        <taxon>Tetradontoidea</taxon>
        <taxon>Tetraodontidae</taxon>
        <taxon>Takifugu</taxon>
    </lineage>
</organism>